<dbReference type="InterPro" id="IPR003710">
    <property type="entry name" value="ApbA"/>
</dbReference>
<dbReference type="Gene3D" id="3.40.50.720">
    <property type="entry name" value="NAD(P)-binding Rossmann-like Domain"/>
    <property type="match status" value="1"/>
</dbReference>
<keyword evidence="3 4" id="KW-0560">Oxidoreductase</keyword>
<protein>
    <recommendedName>
        <fullName evidence="4">2-dehydropantoate 2-reductase</fullName>
        <ecNumber evidence="4">1.1.1.169</ecNumber>
    </recommendedName>
    <alternativeName>
        <fullName evidence="4">Ketopantoate reductase</fullName>
    </alternativeName>
</protein>
<comment type="catalytic activity">
    <reaction evidence="4">
        <text>(R)-pantoate + NADP(+) = 2-dehydropantoate + NADPH + H(+)</text>
        <dbReference type="Rhea" id="RHEA:16233"/>
        <dbReference type="ChEBI" id="CHEBI:11561"/>
        <dbReference type="ChEBI" id="CHEBI:15378"/>
        <dbReference type="ChEBI" id="CHEBI:15980"/>
        <dbReference type="ChEBI" id="CHEBI:57783"/>
        <dbReference type="ChEBI" id="CHEBI:58349"/>
        <dbReference type="EC" id="1.1.1.169"/>
    </reaction>
</comment>
<dbReference type="PANTHER" id="PTHR21708">
    <property type="entry name" value="PROBABLE 2-DEHYDROPANTOATE 2-REDUCTASE"/>
    <property type="match status" value="1"/>
</dbReference>
<evidence type="ECO:0000259" key="6">
    <source>
        <dbReference type="Pfam" id="PF08546"/>
    </source>
</evidence>
<dbReference type="FunFam" id="1.10.1040.10:FF:000017">
    <property type="entry name" value="2-dehydropantoate 2-reductase"/>
    <property type="match status" value="1"/>
</dbReference>
<evidence type="ECO:0000256" key="3">
    <source>
        <dbReference type="ARBA" id="ARBA00023002"/>
    </source>
</evidence>
<reference evidence="8" key="1">
    <citation type="submission" date="2012-06" db="EMBL/GenBank/DDBJ databases">
        <title>The genome sequence of Coniosporium apollinis CBS 100218.</title>
        <authorList>
            <consortium name="The Broad Institute Genome Sequencing Platform"/>
            <person name="Cuomo C."/>
            <person name="Gorbushina A."/>
            <person name="Noack S."/>
            <person name="Walker B."/>
            <person name="Young S.K."/>
            <person name="Zeng Q."/>
            <person name="Gargeya S."/>
            <person name="Fitzgerald M."/>
            <person name="Haas B."/>
            <person name="Abouelleil A."/>
            <person name="Alvarado L."/>
            <person name="Arachchi H.M."/>
            <person name="Berlin A.M."/>
            <person name="Chapman S.B."/>
            <person name="Goldberg J."/>
            <person name="Griggs A."/>
            <person name="Gujja S."/>
            <person name="Hansen M."/>
            <person name="Howarth C."/>
            <person name="Imamovic A."/>
            <person name="Larimer J."/>
            <person name="McCowan C."/>
            <person name="Montmayeur A."/>
            <person name="Murphy C."/>
            <person name="Neiman D."/>
            <person name="Pearson M."/>
            <person name="Priest M."/>
            <person name="Roberts A."/>
            <person name="Saif S."/>
            <person name="Shea T."/>
            <person name="Sisk P."/>
            <person name="Sykes S."/>
            <person name="Wortman J."/>
            <person name="Nusbaum C."/>
            <person name="Birren B."/>
        </authorList>
    </citation>
    <scope>NUCLEOTIDE SEQUENCE [LARGE SCALE GENOMIC DNA]</scope>
    <source>
        <strain evidence="8">CBS 100218</strain>
    </source>
</reference>
<proteinExistence type="inferred from homology"/>
<organism evidence="7 8">
    <name type="scientific">Coniosporium apollinis (strain CBS 100218)</name>
    <name type="common">Rock-inhabiting black yeast</name>
    <dbReference type="NCBI Taxonomy" id="1168221"/>
    <lineage>
        <taxon>Eukaryota</taxon>
        <taxon>Fungi</taxon>
        <taxon>Dikarya</taxon>
        <taxon>Ascomycota</taxon>
        <taxon>Pezizomycotina</taxon>
        <taxon>Dothideomycetes</taxon>
        <taxon>Dothideomycetes incertae sedis</taxon>
        <taxon>Coniosporium</taxon>
    </lineage>
</organism>
<dbReference type="GO" id="GO:0015940">
    <property type="term" value="P:pantothenate biosynthetic process"/>
    <property type="evidence" value="ECO:0007669"/>
    <property type="project" value="InterPro"/>
</dbReference>
<evidence type="ECO:0000313" key="8">
    <source>
        <dbReference type="Proteomes" id="UP000016924"/>
    </source>
</evidence>
<dbReference type="Gene3D" id="1.10.1040.10">
    <property type="entry name" value="N-(1-d-carboxylethyl)-l-norvaline Dehydrogenase, domain 2"/>
    <property type="match status" value="1"/>
</dbReference>
<sequence>MSEKVDVLLFGLGAIGSFYAYVLSKSDNVRLTVVARSNYDAVKSNGLTINSEVYGSHTYRPYKVVRTPAEAQQTFDYVVCAHKAIAQSTVSVQLAPAVDAMKTTLVIIQNGVGNEEPFRNTFPDNTIITCVTWVGALQTSPGVIKHTRSEHTQLGLFPNPKLDKSVEQGRLDTFTVLLKVGGTPFNVEGNMQVKRWEKVVWNAAWNSVTTLTLLDTQSWLKSENGNALTRQLMKEVIDVAGKCDVPLSYNLIDELIDKILKMPGIHSSMHADRVAGRQMEVEIILGTPVRKAKEFGIAVPVITTVYTLLTGLNMYLEQESSSHRAEV</sequence>
<dbReference type="Pfam" id="PF02558">
    <property type="entry name" value="ApbA"/>
    <property type="match status" value="1"/>
</dbReference>
<evidence type="ECO:0000256" key="2">
    <source>
        <dbReference type="ARBA" id="ARBA00022857"/>
    </source>
</evidence>
<dbReference type="PANTHER" id="PTHR21708:SF40">
    <property type="entry name" value="REDUCTASE FAMILY PROTEIN, PUTATIVE (AFU_ORTHOLOGUE AFUA_2G14497)-RELATED"/>
    <property type="match status" value="1"/>
</dbReference>
<name>R7YS22_CONA1</name>
<dbReference type="eggNOG" id="ENOG502SKKG">
    <property type="taxonomic scope" value="Eukaryota"/>
</dbReference>
<dbReference type="RefSeq" id="XP_007780022.1">
    <property type="nucleotide sequence ID" value="XM_007781832.1"/>
</dbReference>
<dbReference type="InterPro" id="IPR008927">
    <property type="entry name" value="6-PGluconate_DH-like_C_sf"/>
</dbReference>
<feature type="domain" description="Ketopantoate reductase C-terminal" evidence="6">
    <location>
        <begin position="190"/>
        <end position="311"/>
    </location>
</feature>
<dbReference type="SUPFAM" id="SSF51735">
    <property type="entry name" value="NAD(P)-binding Rossmann-fold domains"/>
    <property type="match status" value="1"/>
</dbReference>
<comment type="similarity">
    <text evidence="1 4">Belongs to the ketopantoate reductase family.</text>
</comment>
<dbReference type="InterPro" id="IPR013752">
    <property type="entry name" value="KPA_reductase"/>
</dbReference>
<dbReference type="STRING" id="1168221.R7YS22"/>
<dbReference type="OMA" id="EMWEKWV"/>
<keyword evidence="8" id="KW-1185">Reference proteome</keyword>
<dbReference type="InterPro" id="IPR051402">
    <property type="entry name" value="KPR-Related"/>
</dbReference>
<comment type="function">
    <text evidence="4">Catalyzes the NADPH-dependent reduction of ketopantoate into pantoic acid.</text>
</comment>
<evidence type="ECO:0000259" key="5">
    <source>
        <dbReference type="Pfam" id="PF02558"/>
    </source>
</evidence>
<evidence type="ECO:0000256" key="4">
    <source>
        <dbReference type="RuleBase" id="RU362068"/>
    </source>
</evidence>
<dbReference type="Proteomes" id="UP000016924">
    <property type="component" value="Unassembled WGS sequence"/>
</dbReference>
<dbReference type="AlphaFoldDB" id="R7YS22"/>
<dbReference type="GeneID" id="19901249"/>
<evidence type="ECO:0000256" key="1">
    <source>
        <dbReference type="ARBA" id="ARBA00007870"/>
    </source>
</evidence>
<dbReference type="GO" id="GO:0008677">
    <property type="term" value="F:2-dehydropantoate 2-reductase activity"/>
    <property type="evidence" value="ECO:0007669"/>
    <property type="project" value="UniProtKB-EC"/>
</dbReference>
<dbReference type="InterPro" id="IPR013328">
    <property type="entry name" value="6PGD_dom2"/>
</dbReference>
<dbReference type="InterPro" id="IPR036291">
    <property type="entry name" value="NAD(P)-bd_dom_sf"/>
</dbReference>
<dbReference type="EC" id="1.1.1.169" evidence="4"/>
<feature type="domain" description="Ketopantoate reductase N-terminal" evidence="5">
    <location>
        <begin position="8"/>
        <end position="158"/>
    </location>
</feature>
<dbReference type="GO" id="GO:0005737">
    <property type="term" value="C:cytoplasm"/>
    <property type="evidence" value="ECO:0007669"/>
    <property type="project" value="TreeGrafter"/>
</dbReference>
<dbReference type="OrthoDB" id="3609at2759"/>
<gene>
    <name evidence="7" type="ORF">W97_03938</name>
</gene>
<keyword evidence="2 4" id="KW-0521">NADP</keyword>
<accession>R7YS22</accession>
<evidence type="ECO:0000313" key="7">
    <source>
        <dbReference type="EMBL" id="EON64705.1"/>
    </source>
</evidence>
<dbReference type="NCBIfam" id="TIGR00745">
    <property type="entry name" value="apbA_panE"/>
    <property type="match status" value="1"/>
</dbReference>
<dbReference type="InterPro" id="IPR013332">
    <property type="entry name" value="KPR_N"/>
</dbReference>
<dbReference type="FunFam" id="3.40.50.720:FF:000609">
    <property type="entry name" value="2-dehydropantoate 2-reductase"/>
    <property type="match status" value="1"/>
</dbReference>
<dbReference type="SUPFAM" id="SSF48179">
    <property type="entry name" value="6-phosphogluconate dehydrogenase C-terminal domain-like"/>
    <property type="match status" value="1"/>
</dbReference>
<dbReference type="EMBL" id="JH767569">
    <property type="protein sequence ID" value="EON64705.1"/>
    <property type="molecule type" value="Genomic_DNA"/>
</dbReference>
<dbReference type="HOGENOM" id="CLU_031468_2_0_1"/>
<dbReference type="Pfam" id="PF08546">
    <property type="entry name" value="ApbA_C"/>
    <property type="match status" value="1"/>
</dbReference>